<accession>A0A975JC77</accession>
<dbReference type="KEGG" id="sual:KDD17_11985"/>
<dbReference type="PIRSF" id="PIRSF028451">
    <property type="entry name" value="UCP028451"/>
    <property type="match status" value="1"/>
</dbReference>
<evidence type="ECO:0000313" key="1">
    <source>
        <dbReference type="EMBL" id="QUJ75672.1"/>
    </source>
</evidence>
<organism evidence="1 2">
    <name type="scientific">Sulfitobacter albidus</name>
    <dbReference type="NCBI Taxonomy" id="2829501"/>
    <lineage>
        <taxon>Bacteria</taxon>
        <taxon>Pseudomonadati</taxon>
        <taxon>Pseudomonadota</taxon>
        <taxon>Alphaproteobacteria</taxon>
        <taxon>Rhodobacterales</taxon>
        <taxon>Roseobacteraceae</taxon>
        <taxon>Sulfitobacter</taxon>
    </lineage>
</organism>
<keyword evidence="2" id="KW-1185">Reference proteome</keyword>
<dbReference type="PANTHER" id="PTHR36452:SF1">
    <property type="entry name" value="DUF2461 DOMAIN-CONTAINING PROTEIN"/>
    <property type="match status" value="1"/>
</dbReference>
<protein>
    <submittedName>
        <fullName evidence="1">DUF2461 domain-containing protein</fullName>
    </submittedName>
</protein>
<gene>
    <name evidence="1" type="ORF">KDD17_11985</name>
</gene>
<evidence type="ECO:0000313" key="2">
    <source>
        <dbReference type="Proteomes" id="UP000683291"/>
    </source>
</evidence>
<dbReference type="PANTHER" id="PTHR36452">
    <property type="entry name" value="CHROMOSOME 12, WHOLE GENOME SHOTGUN SEQUENCE"/>
    <property type="match status" value="1"/>
</dbReference>
<reference evidence="1" key="1">
    <citation type="submission" date="2021-04" db="EMBL/GenBank/DDBJ databases">
        <title>Complete genome sequence for Sulfitobacter sp. strain JK7-1.</title>
        <authorList>
            <person name="Park S.-J."/>
        </authorList>
    </citation>
    <scope>NUCLEOTIDE SEQUENCE</scope>
    <source>
        <strain evidence="1">JK7-1</strain>
    </source>
</reference>
<dbReference type="EMBL" id="CP073581">
    <property type="protein sequence ID" value="QUJ75672.1"/>
    <property type="molecule type" value="Genomic_DNA"/>
</dbReference>
<sequence length="224" mass="24563">MTGFTKQSFAVLGALAENNNRDWYEANKAEIKRAARVPFAGMLEVTTALLAGSRYPLIGGEKTMFRQHRDVRFSKDKTPYKPTVSGLLTPDGTKAEMGGVVYAQIDPAGGMMAAGFYQLATAELNKVRDRMIADAGTFGDLVEALQDKGYPLSRDNSLKTMPRGMKQHEDHPLADLLKLKGYTVSKPQPQDVWISGDIVEELVHLAEAMGPLNAWIRAALTYGD</sequence>
<dbReference type="AlphaFoldDB" id="A0A975JC77"/>
<dbReference type="Pfam" id="PF09365">
    <property type="entry name" value="DUF2461"/>
    <property type="match status" value="1"/>
</dbReference>
<dbReference type="NCBIfam" id="TIGR02453">
    <property type="entry name" value="TIGR02453 family protein"/>
    <property type="match status" value="1"/>
</dbReference>
<dbReference type="InterPro" id="IPR012808">
    <property type="entry name" value="CHP02453"/>
</dbReference>
<dbReference type="Proteomes" id="UP000683291">
    <property type="component" value="Chromosome 1"/>
</dbReference>
<name>A0A975JC77_9RHOB</name>
<dbReference type="InterPro" id="IPR015996">
    <property type="entry name" value="UCP028451"/>
</dbReference>
<dbReference type="RefSeq" id="WP_212703876.1">
    <property type="nucleotide sequence ID" value="NZ_CP073581.1"/>
</dbReference>
<proteinExistence type="predicted"/>